<proteinExistence type="predicted"/>
<reference evidence="1" key="1">
    <citation type="journal article" date="2014" name="PLoS ONE">
        <title>Transcriptome-Based Identification of ABC Transporters in the Western Tarnished Plant Bug Lygus hesperus.</title>
        <authorList>
            <person name="Hull J.J."/>
            <person name="Chaney K."/>
            <person name="Geib S.M."/>
            <person name="Fabrick J.A."/>
            <person name="Brent C.S."/>
            <person name="Walsh D."/>
            <person name="Lavine L.C."/>
        </authorList>
    </citation>
    <scope>NUCLEOTIDE SEQUENCE</scope>
</reference>
<accession>A0A0A9Y9I9</accession>
<protein>
    <submittedName>
        <fullName evidence="1">Uncharacterized protein</fullName>
    </submittedName>
</protein>
<gene>
    <name evidence="1" type="ORF">CM83_53705</name>
</gene>
<dbReference type="AlphaFoldDB" id="A0A0A9Y9I9"/>
<name>A0A0A9Y9I9_LYGHE</name>
<dbReference type="EMBL" id="GBHO01015313">
    <property type="protein sequence ID" value="JAG28291.1"/>
    <property type="molecule type" value="Transcribed_RNA"/>
</dbReference>
<evidence type="ECO:0000313" key="1">
    <source>
        <dbReference type="EMBL" id="JAG28291.1"/>
    </source>
</evidence>
<organism evidence="1">
    <name type="scientific">Lygus hesperus</name>
    <name type="common">Western plant bug</name>
    <dbReference type="NCBI Taxonomy" id="30085"/>
    <lineage>
        <taxon>Eukaryota</taxon>
        <taxon>Metazoa</taxon>
        <taxon>Ecdysozoa</taxon>
        <taxon>Arthropoda</taxon>
        <taxon>Hexapoda</taxon>
        <taxon>Insecta</taxon>
        <taxon>Pterygota</taxon>
        <taxon>Neoptera</taxon>
        <taxon>Paraneoptera</taxon>
        <taxon>Hemiptera</taxon>
        <taxon>Heteroptera</taxon>
        <taxon>Panheteroptera</taxon>
        <taxon>Cimicomorpha</taxon>
        <taxon>Miridae</taxon>
        <taxon>Mirini</taxon>
        <taxon>Lygus</taxon>
    </lineage>
</organism>
<reference evidence="1" key="2">
    <citation type="submission" date="2014-07" db="EMBL/GenBank/DDBJ databases">
        <authorList>
            <person name="Hull J."/>
        </authorList>
    </citation>
    <scope>NUCLEOTIDE SEQUENCE</scope>
</reference>
<feature type="non-terminal residue" evidence="1">
    <location>
        <position position="113"/>
    </location>
</feature>
<sequence>MGSTFDRKFGFSTLKKPSMQFPARNSAEFGNKMGGMNACNVVIYSFWHLFKRSTLHSGEQMLNYELLPSSPSSETTQISQCFSGWMAVCKEVWGKHTRFDIRSRGVPWKKEKE</sequence>